<evidence type="ECO:0000256" key="4">
    <source>
        <dbReference type="ARBA" id="ARBA00022627"/>
    </source>
</evidence>
<sequence>MSAAGPSPDGWWDTTVVWNEDLLRYDLGDHPLDPVRVELTMALARQLGVLDRPGVRIVAPEPANDRLLNLVHTAGYIEAVRAAGSPESGAGSAGGDAGSSERGAGSGGAAPGGKSLTEWGLTTPDNPVFAGMHEASALVVGATVAAAEAVWSGEVPHAVSVAGGLHHAMPDRASGFCVYNDPAIAIARLLERGAQRIAYVDVDVHHGDGVQEVFYRDPRVLTVSLHETPVALFPGTGFPAETGGPGAEGSAVNVALPPGTGDAGWLRAFHAIVPSVVRAFRPELLFTQCGADAHRLDPLADLRLTVDGQRASYLALSALADEVCGGRWVATGGGGYALVEAVPRAWAHLLAIATGEPLDPALPIPGEWRELAQRRCPDRYAPEAMTDGVTPHWTPWEPSGEPDAVDRAIIATRRAVFPLLGLDPHDPRD</sequence>
<dbReference type="GO" id="GO:0045150">
    <property type="term" value="P:acetoin catabolic process"/>
    <property type="evidence" value="ECO:0007669"/>
    <property type="project" value="UniProtKB-UniPathway"/>
</dbReference>
<evidence type="ECO:0000256" key="3">
    <source>
        <dbReference type="ARBA" id="ARBA00020218"/>
    </source>
</evidence>
<dbReference type="Pfam" id="PF00850">
    <property type="entry name" value="Hist_deacetyl"/>
    <property type="match status" value="1"/>
</dbReference>
<dbReference type="InterPro" id="IPR037138">
    <property type="entry name" value="His_deacetylse_dom_sf"/>
</dbReference>
<keyword evidence="4" id="KW-0006">Acetoin catabolism</keyword>
<protein>
    <recommendedName>
        <fullName evidence="3">Acetoin utilization protein AcuC</fullName>
    </recommendedName>
</protein>
<dbReference type="InterPro" id="IPR023696">
    <property type="entry name" value="Ureohydrolase_dom_sf"/>
</dbReference>
<dbReference type="GO" id="GO:0004407">
    <property type="term" value="F:histone deacetylase activity"/>
    <property type="evidence" value="ECO:0007669"/>
    <property type="project" value="TreeGrafter"/>
</dbReference>
<dbReference type="PRINTS" id="PR01270">
    <property type="entry name" value="HDASUPER"/>
</dbReference>
<evidence type="ECO:0000256" key="2">
    <source>
        <dbReference type="ARBA" id="ARBA00005947"/>
    </source>
</evidence>
<gene>
    <name evidence="7" type="ORF">Raf01_19350</name>
</gene>
<feature type="region of interest" description="Disordered" evidence="5">
    <location>
        <begin position="84"/>
        <end position="118"/>
    </location>
</feature>
<dbReference type="UniPathway" id="UPA00040"/>
<dbReference type="SUPFAM" id="SSF52768">
    <property type="entry name" value="Arginase/deacetylase"/>
    <property type="match status" value="1"/>
</dbReference>
<comment type="pathway">
    <text evidence="1">Ketone degradation; acetoin degradation.</text>
</comment>
<dbReference type="InterPro" id="IPR003085">
    <property type="entry name" value="AcuC"/>
</dbReference>
<dbReference type="AlphaFoldDB" id="A0A8J3QQS7"/>
<dbReference type="PANTHER" id="PTHR10625:SF10">
    <property type="entry name" value="HISTONE DEACETYLASE HDAC1"/>
    <property type="match status" value="1"/>
</dbReference>
<comment type="caution">
    <text evidence="7">The sequence shown here is derived from an EMBL/GenBank/DDBJ whole genome shotgun (WGS) entry which is preliminary data.</text>
</comment>
<evidence type="ECO:0000313" key="7">
    <source>
        <dbReference type="EMBL" id="GIH13763.1"/>
    </source>
</evidence>
<dbReference type="InterPro" id="IPR023801">
    <property type="entry name" value="His_deacetylse_dom"/>
</dbReference>
<dbReference type="GO" id="GO:0040029">
    <property type="term" value="P:epigenetic regulation of gene expression"/>
    <property type="evidence" value="ECO:0007669"/>
    <property type="project" value="TreeGrafter"/>
</dbReference>
<accession>A0A8J3QQS7</accession>
<dbReference type="InterPro" id="IPR000286">
    <property type="entry name" value="HDACs"/>
</dbReference>
<comment type="similarity">
    <text evidence="2">Belongs to the histone deacetylase family.</text>
</comment>
<evidence type="ECO:0000256" key="1">
    <source>
        <dbReference type="ARBA" id="ARBA00005101"/>
    </source>
</evidence>
<organism evidence="7 8">
    <name type="scientific">Rugosimonospora africana</name>
    <dbReference type="NCBI Taxonomy" id="556532"/>
    <lineage>
        <taxon>Bacteria</taxon>
        <taxon>Bacillati</taxon>
        <taxon>Actinomycetota</taxon>
        <taxon>Actinomycetes</taxon>
        <taxon>Micromonosporales</taxon>
        <taxon>Micromonosporaceae</taxon>
        <taxon>Rugosimonospora</taxon>
    </lineage>
</organism>
<dbReference type="RefSeq" id="WP_239133486.1">
    <property type="nucleotide sequence ID" value="NZ_BONZ01000016.1"/>
</dbReference>
<feature type="domain" description="Histone deacetylase" evidence="6">
    <location>
        <begin position="30"/>
        <end position="351"/>
    </location>
</feature>
<dbReference type="PANTHER" id="PTHR10625">
    <property type="entry name" value="HISTONE DEACETYLASE HDAC1-RELATED"/>
    <property type="match status" value="1"/>
</dbReference>
<dbReference type="EMBL" id="BONZ01000016">
    <property type="protein sequence ID" value="GIH13763.1"/>
    <property type="molecule type" value="Genomic_DNA"/>
</dbReference>
<evidence type="ECO:0000256" key="5">
    <source>
        <dbReference type="SAM" id="MobiDB-lite"/>
    </source>
</evidence>
<reference evidence="7" key="1">
    <citation type="submission" date="2021-01" db="EMBL/GenBank/DDBJ databases">
        <title>Whole genome shotgun sequence of Rugosimonospora africana NBRC 104875.</title>
        <authorList>
            <person name="Komaki H."/>
            <person name="Tamura T."/>
        </authorList>
    </citation>
    <scope>NUCLEOTIDE SEQUENCE</scope>
    <source>
        <strain evidence="7">NBRC 104875</strain>
    </source>
</reference>
<evidence type="ECO:0000259" key="6">
    <source>
        <dbReference type="Pfam" id="PF00850"/>
    </source>
</evidence>
<dbReference type="CDD" id="cd09994">
    <property type="entry name" value="HDAC_AcuC_like"/>
    <property type="match status" value="1"/>
</dbReference>
<proteinExistence type="inferred from homology"/>
<evidence type="ECO:0000313" key="8">
    <source>
        <dbReference type="Proteomes" id="UP000642748"/>
    </source>
</evidence>
<name>A0A8J3QQS7_9ACTN</name>
<dbReference type="Proteomes" id="UP000642748">
    <property type="component" value="Unassembled WGS sequence"/>
</dbReference>
<keyword evidence="8" id="KW-1185">Reference proteome</keyword>
<dbReference type="Gene3D" id="3.40.800.20">
    <property type="entry name" value="Histone deacetylase domain"/>
    <property type="match status" value="1"/>
</dbReference>